<proteinExistence type="predicted"/>
<protein>
    <submittedName>
        <fullName evidence="2">Uncharacterized protein</fullName>
    </submittedName>
</protein>
<evidence type="ECO:0000313" key="3">
    <source>
        <dbReference type="Proteomes" id="UP001362999"/>
    </source>
</evidence>
<evidence type="ECO:0000313" key="2">
    <source>
        <dbReference type="EMBL" id="KAK7055936.1"/>
    </source>
</evidence>
<organism evidence="2 3">
    <name type="scientific">Favolaschia claudopus</name>
    <dbReference type="NCBI Taxonomy" id="2862362"/>
    <lineage>
        <taxon>Eukaryota</taxon>
        <taxon>Fungi</taxon>
        <taxon>Dikarya</taxon>
        <taxon>Basidiomycota</taxon>
        <taxon>Agaricomycotina</taxon>
        <taxon>Agaricomycetes</taxon>
        <taxon>Agaricomycetidae</taxon>
        <taxon>Agaricales</taxon>
        <taxon>Marasmiineae</taxon>
        <taxon>Mycenaceae</taxon>
        <taxon>Favolaschia</taxon>
    </lineage>
</organism>
<keyword evidence="3" id="KW-1185">Reference proteome</keyword>
<evidence type="ECO:0000256" key="1">
    <source>
        <dbReference type="SAM" id="MobiDB-lite"/>
    </source>
</evidence>
<accession>A0AAW0DY61</accession>
<dbReference type="Proteomes" id="UP001362999">
    <property type="component" value="Unassembled WGS sequence"/>
</dbReference>
<dbReference type="AlphaFoldDB" id="A0AAW0DY61"/>
<sequence length="394" mass="43688">MPPVFSRLRQVEARGYRCPHKSCRRTLTVMTCRKGPRSGFDYVNCFNRAHPAFWHFFALGETHDNMNNIPPSPPRRPRSAFCASPSCIKTRINRFCSRHMCKTHCLLDGGCPCHRESLPPSSPPVDPTYAWTLGSSLRNDIFPSPQQRESVARARREAELNALAILTPLPPSPTASEDAVYKALVSLPSSSSSSSSSSGFSFLSSSTLASSSTTASSSAPSSRPITLFFWPTNGPVSIESTQDPQICRKSHLRLENIAHMLVTDVFTDLDAFYQCYSTQYHSWMKISTAYSIAIPADGHLFVRRLGVRGTDEHKHLPPSPPTVSPRAVSPPTMRAVPDLKGKGKAREVLVIDSDDDEVTVVEEREPPRKRRKFSPESSPTFPFALMPTLPRNTT</sequence>
<feature type="region of interest" description="Disordered" evidence="1">
    <location>
        <begin position="356"/>
        <end position="394"/>
    </location>
</feature>
<comment type="caution">
    <text evidence="2">The sequence shown here is derived from an EMBL/GenBank/DDBJ whole genome shotgun (WGS) entry which is preliminary data.</text>
</comment>
<dbReference type="EMBL" id="JAWWNJ010000005">
    <property type="protein sequence ID" value="KAK7055936.1"/>
    <property type="molecule type" value="Genomic_DNA"/>
</dbReference>
<name>A0AAW0DY61_9AGAR</name>
<gene>
    <name evidence="2" type="ORF">R3P38DRAFT_3566066</name>
</gene>
<feature type="region of interest" description="Disordered" evidence="1">
    <location>
        <begin position="311"/>
        <end position="339"/>
    </location>
</feature>
<reference evidence="2 3" key="1">
    <citation type="journal article" date="2024" name="J Genomics">
        <title>Draft genome sequencing and assembly of Favolaschia claudopus CIRM-BRFM 2984 isolated from oak limbs.</title>
        <authorList>
            <person name="Navarro D."/>
            <person name="Drula E."/>
            <person name="Chaduli D."/>
            <person name="Cazenave R."/>
            <person name="Ahrendt S."/>
            <person name="Wang J."/>
            <person name="Lipzen A."/>
            <person name="Daum C."/>
            <person name="Barry K."/>
            <person name="Grigoriev I.V."/>
            <person name="Favel A."/>
            <person name="Rosso M.N."/>
            <person name="Martin F."/>
        </authorList>
    </citation>
    <scope>NUCLEOTIDE SEQUENCE [LARGE SCALE GENOMIC DNA]</scope>
    <source>
        <strain evidence="2 3">CIRM-BRFM 2984</strain>
    </source>
</reference>